<dbReference type="Gene3D" id="3.40.109.10">
    <property type="entry name" value="NADH Oxidase"/>
    <property type="match status" value="1"/>
</dbReference>
<keyword evidence="2" id="KW-0560">Oxidoreductase</keyword>
<evidence type="ECO:0000313" key="4">
    <source>
        <dbReference type="EMBL" id="SEW05981.1"/>
    </source>
</evidence>
<evidence type="ECO:0000256" key="1">
    <source>
        <dbReference type="ARBA" id="ARBA00007118"/>
    </source>
</evidence>
<name>A0A1I0NW39_9RHOB</name>
<evidence type="ECO:0000313" key="5">
    <source>
        <dbReference type="Proteomes" id="UP000199167"/>
    </source>
</evidence>
<dbReference type="Proteomes" id="UP000199167">
    <property type="component" value="Unassembled WGS sequence"/>
</dbReference>
<dbReference type="SUPFAM" id="SSF55469">
    <property type="entry name" value="FMN-dependent nitroreductase-like"/>
    <property type="match status" value="1"/>
</dbReference>
<accession>A0A1I0NW39</accession>
<comment type="similarity">
    <text evidence="1">Belongs to the nitroreductase family.</text>
</comment>
<dbReference type="Pfam" id="PF00881">
    <property type="entry name" value="Nitroreductase"/>
    <property type="match status" value="1"/>
</dbReference>
<dbReference type="AlphaFoldDB" id="A0A1I0NW39"/>
<dbReference type="InterPro" id="IPR000415">
    <property type="entry name" value="Nitroreductase-like"/>
</dbReference>
<dbReference type="EMBL" id="FOIZ01000001">
    <property type="protein sequence ID" value="SEW05981.1"/>
    <property type="molecule type" value="Genomic_DNA"/>
</dbReference>
<feature type="domain" description="Nitroreductase" evidence="3">
    <location>
        <begin position="42"/>
        <end position="245"/>
    </location>
</feature>
<evidence type="ECO:0000259" key="3">
    <source>
        <dbReference type="Pfam" id="PF00881"/>
    </source>
</evidence>
<dbReference type="PANTHER" id="PTHR43673:SF10">
    <property type="entry name" value="NADH DEHYDROGENASE_NAD(P)H NITROREDUCTASE XCC3605-RELATED"/>
    <property type="match status" value="1"/>
</dbReference>
<dbReference type="PANTHER" id="PTHR43673">
    <property type="entry name" value="NAD(P)H NITROREDUCTASE YDGI-RELATED"/>
    <property type="match status" value="1"/>
</dbReference>
<proteinExistence type="inferred from homology"/>
<dbReference type="InterPro" id="IPR029479">
    <property type="entry name" value="Nitroreductase"/>
</dbReference>
<organism evidence="4 5">
    <name type="scientific">Cognatiyoonia koreensis</name>
    <dbReference type="NCBI Taxonomy" id="364200"/>
    <lineage>
        <taxon>Bacteria</taxon>
        <taxon>Pseudomonadati</taxon>
        <taxon>Pseudomonadota</taxon>
        <taxon>Alphaproteobacteria</taxon>
        <taxon>Rhodobacterales</taxon>
        <taxon>Paracoccaceae</taxon>
        <taxon>Cognatiyoonia</taxon>
    </lineage>
</organism>
<sequence>MPDRSNPLTEMADFTNVIVTKDERPNPSFRTSALPGFKKTVQGRRAIRIFDGIPIPEDVIRDCLRDAVLAPSSSNLQCYEIYWVRDQDMRQRMAPLCLNQPAATTAGDLLVVVSRGDLWQTHLKKLTDIMTDHGKKPLTGPVQDYYENTIPMLMKTDRLGLHNLMRRIILWYKSRREPTVNGPVSRADHRVYGHIQASLAAQTLMLSLAAHGYESCPIGGIDRRGIRKLLGLPSRAEPTMVIGAGTGKPEGLFSARARLPFNDLIKEV</sequence>
<keyword evidence="5" id="KW-1185">Reference proteome</keyword>
<dbReference type="STRING" id="364200.SAMN04488515_0860"/>
<evidence type="ECO:0000256" key="2">
    <source>
        <dbReference type="ARBA" id="ARBA00023002"/>
    </source>
</evidence>
<reference evidence="4 5" key="1">
    <citation type="submission" date="2016-10" db="EMBL/GenBank/DDBJ databases">
        <authorList>
            <person name="de Groot N.N."/>
        </authorList>
    </citation>
    <scope>NUCLEOTIDE SEQUENCE [LARGE SCALE GENOMIC DNA]</scope>
    <source>
        <strain evidence="4 5">DSM 17925</strain>
    </source>
</reference>
<dbReference type="GO" id="GO:0016491">
    <property type="term" value="F:oxidoreductase activity"/>
    <property type="evidence" value="ECO:0007669"/>
    <property type="project" value="UniProtKB-KW"/>
</dbReference>
<gene>
    <name evidence="4" type="ORF">SAMN04488515_0860</name>
</gene>
<protein>
    <submittedName>
        <fullName evidence="4">Nitroreductase</fullName>
    </submittedName>
</protein>